<evidence type="ECO:0000256" key="2">
    <source>
        <dbReference type="ARBA" id="ARBA00004240"/>
    </source>
</evidence>
<proteinExistence type="predicted"/>
<dbReference type="OrthoDB" id="1658288at2759"/>
<comment type="subcellular location">
    <subcellularLocation>
        <location evidence="2">Endoplasmic reticulum</location>
    </subcellularLocation>
    <subcellularLocation>
        <location evidence="3">Membrane</location>
    </subcellularLocation>
    <subcellularLocation>
        <location evidence="1">Mitochondrion</location>
    </subcellularLocation>
</comment>
<dbReference type="SUPFAM" id="SSF56112">
    <property type="entry name" value="Protein kinase-like (PK-like)"/>
    <property type="match status" value="1"/>
</dbReference>
<dbReference type="InterPro" id="IPR029058">
    <property type="entry name" value="AB_hydrolase_fold"/>
</dbReference>
<dbReference type="PANTHER" id="PTHR48182">
    <property type="entry name" value="PROTEIN SERAC1"/>
    <property type="match status" value="1"/>
</dbReference>
<organism evidence="9 10">
    <name type="scientific">Clohesyomyces aquaticus</name>
    <dbReference type="NCBI Taxonomy" id="1231657"/>
    <lineage>
        <taxon>Eukaryota</taxon>
        <taxon>Fungi</taxon>
        <taxon>Dikarya</taxon>
        <taxon>Ascomycota</taxon>
        <taxon>Pezizomycotina</taxon>
        <taxon>Dothideomycetes</taxon>
        <taxon>Pleosporomycetidae</taxon>
        <taxon>Pleosporales</taxon>
        <taxon>Lindgomycetaceae</taxon>
        <taxon>Clohesyomyces</taxon>
    </lineage>
</organism>
<evidence type="ECO:0000313" key="10">
    <source>
        <dbReference type="Proteomes" id="UP000193144"/>
    </source>
</evidence>
<feature type="region of interest" description="Disordered" evidence="7">
    <location>
        <begin position="680"/>
        <end position="699"/>
    </location>
</feature>
<dbReference type="SUPFAM" id="SSF53474">
    <property type="entry name" value="alpha/beta-Hydrolases"/>
    <property type="match status" value="1"/>
</dbReference>
<evidence type="ECO:0000256" key="4">
    <source>
        <dbReference type="ARBA" id="ARBA00022824"/>
    </source>
</evidence>
<feature type="domain" description="Protein kinase" evidence="8">
    <location>
        <begin position="627"/>
        <end position="956"/>
    </location>
</feature>
<evidence type="ECO:0000259" key="8">
    <source>
        <dbReference type="PROSITE" id="PS50011"/>
    </source>
</evidence>
<evidence type="ECO:0000313" key="9">
    <source>
        <dbReference type="EMBL" id="ORX97677.1"/>
    </source>
</evidence>
<comment type="caution">
    <text evidence="9">The sequence shown here is derived from an EMBL/GenBank/DDBJ whole genome shotgun (WGS) entry which is preliminary data.</text>
</comment>
<accession>A0A1Y1YI09</accession>
<dbReference type="AlphaFoldDB" id="A0A1Y1YI09"/>
<dbReference type="GO" id="GO:0016020">
    <property type="term" value="C:membrane"/>
    <property type="evidence" value="ECO:0007669"/>
    <property type="project" value="UniProtKB-SubCell"/>
</dbReference>
<evidence type="ECO:0000256" key="6">
    <source>
        <dbReference type="ARBA" id="ARBA00023136"/>
    </source>
</evidence>
<evidence type="ECO:0000256" key="7">
    <source>
        <dbReference type="SAM" id="MobiDB-lite"/>
    </source>
</evidence>
<gene>
    <name evidence="9" type="ORF">BCR34DRAFT_607182</name>
</gene>
<evidence type="ECO:0000256" key="1">
    <source>
        <dbReference type="ARBA" id="ARBA00004173"/>
    </source>
</evidence>
<dbReference type="GO" id="GO:0005783">
    <property type="term" value="C:endoplasmic reticulum"/>
    <property type="evidence" value="ECO:0007669"/>
    <property type="project" value="UniProtKB-SubCell"/>
</dbReference>
<dbReference type="EMBL" id="MCFA01000229">
    <property type="protein sequence ID" value="ORX97677.1"/>
    <property type="molecule type" value="Genomic_DNA"/>
</dbReference>
<dbReference type="GO" id="GO:0005739">
    <property type="term" value="C:mitochondrion"/>
    <property type="evidence" value="ECO:0007669"/>
    <property type="project" value="UniProtKB-SubCell"/>
</dbReference>
<dbReference type="InterPro" id="IPR052374">
    <property type="entry name" value="SERAC1"/>
</dbReference>
<reference evidence="9 10" key="1">
    <citation type="submission" date="2016-07" db="EMBL/GenBank/DDBJ databases">
        <title>Pervasive Adenine N6-methylation of Active Genes in Fungi.</title>
        <authorList>
            <consortium name="DOE Joint Genome Institute"/>
            <person name="Mondo S.J."/>
            <person name="Dannebaum R.O."/>
            <person name="Kuo R.C."/>
            <person name="Labutti K."/>
            <person name="Haridas S."/>
            <person name="Kuo A."/>
            <person name="Salamov A."/>
            <person name="Ahrendt S.R."/>
            <person name="Lipzen A."/>
            <person name="Sullivan W."/>
            <person name="Andreopoulos W.B."/>
            <person name="Clum A."/>
            <person name="Lindquist E."/>
            <person name="Daum C."/>
            <person name="Ramamoorthy G.K."/>
            <person name="Gryganskyi A."/>
            <person name="Culley D."/>
            <person name="Magnuson J.K."/>
            <person name="James T.Y."/>
            <person name="O'Malley M.A."/>
            <person name="Stajich J.E."/>
            <person name="Spatafora J.W."/>
            <person name="Visel A."/>
            <person name="Grigoriev I.V."/>
        </authorList>
    </citation>
    <scope>NUCLEOTIDE SEQUENCE [LARGE SCALE GENOMIC DNA]</scope>
    <source>
        <strain evidence="9 10">CBS 115471</strain>
    </source>
</reference>
<keyword evidence="6" id="KW-0472">Membrane</keyword>
<keyword evidence="4" id="KW-0256">Endoplasmic reticulum</keyword>
<dbReference type="PROSITE" id="PS50011">
    <property type="entry name" value="PROTEIN_KINASE_DOM"/>
    <property type="match status" value="1"/>
</dbReference>
<dbReference type="GO" id="GO:0005524">
    <property type="term" value="F:ATP binding"/>
    <property type="evidence" value="ECO:0007669"/>
    <property type="project" value="InterPro"/>
</dbReference>
<evidence type="ECO:0000256" key="5">
    <source>
        <dbReference type="ARBA" id="ARBA00023128"/>
    </source>
</evidence>
<protein>
    <recommendedName>
        <fullName evidence="8">Protein kinase domain-containing protein</fullName>
    </recommendedName>
</protein>
<name>A0A1Y1YI09_9PLEO</name>
<dbReference type="InterPro" id="IPR011009">
    <property type="entry name" value="Kinase-like_dom_sf"/>
</dbReference>
<dbReference type="InterPro" id="IPR000719">
    <property type="entry name" value="Prot_kinase_dom"/>
</dbReference>
<sequence length="995" mass="111575">MTTKIAFRIQGVPLGWALTDLSSAVAELCDRDEAEHVSIIGTLTKAAEHNVRSQVAVVQFTPKLPSFLKRVLDDETGEMTEHKQLQDGSVLVFDRNFWGLTPLYCPDGELSVDIIAVTGLDGNAYGSWASRKVNAIWLRDFLPKDLPKCRVLTFGYNTKLSLDSNYRFDHFCDELLNALKRSRASDEASSRPLVLLGHSYGTRLITRCICQCKLSDDPSFTAILEWTRVVVFFGAVHRGMKTDDIEEYLKSNFPESIARLRMVEDLRAGNAAALSNLQDFVNLTSGFLVISVHETRKAKTLVNTSVDSNTESATTQPKRDIWRRIGKLYTPVEETSAVIGLPSDSEIAIPSNSDHSNIAKFDSPTDPVYQEILYHLKAIQEKPSPTPSYLASLLQVGAVPATDKRAFHPTGLYRQRVIQIDEDLGVPNNQMEFPQTPSLLRIATSILEEVRSTAKFDAGDIELLDQTDAATRTARRFLTLLSAGRYASPEKQHQSRRIVASVLQIRQSLIGIIDLLDPITHGIDYPLTHGPDSEHIYVQLRHVKLPLTMRHVLADIQQSMNAANNELERTLHDVEVSSPQLQTTLATPKLGEAATRMASSWSRYIPSSQDNVKWIPSDCLYFPVGSENEADRESEGWIQSVLRLFTKSEAKKLKLRPRRFGVVDYNDRQEKVMVEFRPYPDSARANPETAGGGDSSTASTEYKARRWAIERLARTLLANSSASDNAKFPCVPLRYLADMSASSTPSFALVYSANGIYALDEIMQDHYAPHLTERIRLALSYAQALASLHTVDMVHGSFNTENLYLHFAHRPTGPESISDAETLLAGFEVTRNFGWSSDKLDVEDPDRRLYLHPKRLVAGQDKERQQPVFDLFGLGMVLTELGLWKRLRSLPGYPVWGKDHDRQLFGRSKRKVFKGETSSESLGDFYANIIAYCLEKGPDPLVSKEESREPVDDEFLSAQKSLRIVKLLQECARRMLDGVQPSMNERIHSGMTLVE</sequence>
<dbReference type="Proteomes" id="UP000193144">
    <property type="component" value="Unassembled WGS sequence"/>
</dbReference>
<dbReference type="Gene3D" id="1.10.510.10">
    <property type="entry name" value="Transferase(Phosphotransferase) domain 1"/>
    <property type="match status" value="1"/>
</dbReference>
<evidence type="ECO:0000256" key="3">
    <source>
        <dbReference type="ARBA" id="ARBA00004370"/>
    </source>
</evidence>
<keyword evidence="5" id="KW-0496">Mitochondrion</keyword>
<dbReference type="PANTHER" id="PTHR48182:SF2">
    <property type="entry name" value="PROTEIN SERAC1"/>
    <property type="match status" value="1"/>
</dbReference>
<dbReference type="GO" id="GO:0004672">
    <property type="term" value="F:protein kinase activity"/>
    <property type="evidence" value="ECO:0007669"/>
    <property type="project" value="InterPro"/>
</dbReference>
<keyword evidence="10" id="KW-1185">Reference proteome</keyword>